<dbReference type="SUPFAM" id="SSF69322">
    <property type="entry name" value="Tricorn protease domain 2"/>
    <property type="match status" value="1"/>
</dbReference>
<dbReference type="PANTHER" id="PTHR42776:SF27">
    <property type="entry name" value="DIPEPTIDYL PEPTIDASE FAMILY MEMBER 6"/>
    <property type="match status" value="1"/>
</dbReference>
<dbReference type="AlphaFoldDB" id="A0A6A8MGR1"/>
<dbReference type="GO" id="GO:0006508">
    <property type="term" value="P:proteolysis"/>
    <property type="evidence" value="ECO:0007669"/>
    <property type="project" value="InterPro"/>
</dbReference>
<dbReference type="RefSeq" id="WP_154549519.1">
    <property type="nucleotide sequence ID" value="NZ_VUMX01000046.1"/>
</dbReference>
<proteinExistence type="predicted"/>
<organism evidence="3 4">
    <name type="scientific">Lactobacillus porci</name>
    <dbReference type="NCBI Taxonomy" id="2012477"/>
    <lineage>
        <taxon>Bacteria</taxon>
        <taxon>Bacillati</taxon>
        <taxon>Bacillota</taxon>
        <taxon>Bacilli</taxon>
        <taxon>Lactobacillales</taxon>
        <taxon>Lactobacillaceae</taxon>
        <taxon>Lactobacillus</taxon>
    </lineage>
</organism>
<name>A0A6A8MGR1_9LACO</name>
<evidence type="ECO:0000256" key="1">
    <source>
        <dbReference type="ARBA" id="ARBA00022801"/>
    </source>
</evidence>
<gene>
    <name evidence="3" type="ORF">FYJ62_09915</name>
</gene>
<dbReference type="EMBL" id="VUMX01000046">
    <property type="protein sequence ID" value="MST87912.1"/>
    <property type="molecule type" value="Genomic_DNA"/>
</dbReference>
<dbReference type="Proteomes" id="UP000438120">
    <property type="component" value="Unassembled WGS sequence"/>
</dbReference>
<comment type="caution">
    <text evidence="3">The sequence shown here is derived from an EMBL/GenBank/DDBJ whole genome shotgun (WGS) entry which is preliminary data.</text>
</comment>
<dbReference type="InterPro" id="IPR001375">
    <property type="entry name" value="Peptidase_S9_cat"/>
</dbReference>
<keyword evidence="1" id="KW-0378">Hydrolase</keyword>
<protein>
    <submittedName>
        <fullName evidence="3">S9 family peptidase</fullName>
    </submittedName>
</protein>
<accession>A0A6A8MGR1</accession>
<dbReference type="OrthoDB" id="108903at2"/>
<dbReference type="Gene3D" id="3.40.50.1820">
    <property type="entry name" value="alpha/beta hydrolase"/>
    <property type="match status" value="1"/>
</dbReference>
<keyword evidence="4" id="KW-1185">Reference proteome</keyword>
<evidence type="ECO:0000313" key="4">
    <source>
        <dbReference type="Proteomes" id="UP000438120"/>
    </source>
</evidence>
<feature type="domain" description="Peptidase S9 prolyl oligopeptidase catalytic" evidence="2">
    <location>
        <begin position="432"/>
        <end position="642"/>
    </location>
</feature>
<reference evidence="3 4" key="1">
    <citation type="submission" date="2019-08" db="EMBL/GenBank/DDBJ databases">
        <title>In-depth cultivation of the pig gut microbiome towards novel bacterial diversity and tailored functional studies.</title>
        <authorList>
            <person name="Wylensek D."/>
            <person name="Hitch T.C.A."/>
            <person name="Clavel T."/>
        </authorList>
    </citation>
    <scope>NUCLEOTIDE SEQUENCE [LARGE SCALE GENOMIC DNA]</scope>
    <source>
        <strain evidence="3 4">Bifido-178-WT-2B</strain>
    </source>
</reference>
<dbReference type="Pfam" id="PF00326">
    <property type="entry name" value="Peptidase_S9"/>
    <property type="match status" value="1"/>
</dbReference>
<evidence type="ECO:0000313" key="3">
    <source>
        <dbReference type="EMBL" id="MST87912.1"/>
    </source>
</evidence>
<dbReference type="PANTHER" id="PTHR42776">
    <property type="entry name" value="SERINE PEPTIDASE S9 FAMILY MEMBER"/>
    <property type="match status" value="1"/>
</dbReference>
<dbReference type="InterPro" id="IPR029058">
    <property type="entry name" value="AB_hydrolase_fold"/>
</dbReference>
<dbReference type="GO" id="GO:0004252">
    <property type="term" value="F:serine-type endopeptidase activity"/>
    <property type="evidence" value="ECO:0007669"/>
    <property type="project" value="TreeGrafter"/>
</dbReference>
<dbReference type="SUPFAM" id="SSF53474">
    <property type="entry name" value="alpha/beta-Hydrolases"/>
    <property type="match status" value="1"/>
</dbReference>
<evidence type="ECO:0000259" key="2">
    <source>
        <dbReference type="Pfam" id="PF00326"/>
    </source>
</evidence>
<sequence length="643" mass="73667">MQAIKIEDFLHYSNLGKLQCKGQSLAWVKALPDAAKKEKYRYTIDEYKDGAIHPLTSFGEESDFVFADDNTIYFAGNRTKEKDKTFIYQLHLDGGEAQVAAALDHADYGVADVLADGRLLLTRRVDLNEAAKKKDPDAKDYIVMDEFPAYFNNQGVISKLRDRLFIFDPKTQQLTELLKDDKYFAFDFFQACGQTLYFTGESYTHSESLKPALFAMDLDTLKTEELLPKDQWAIFDIFTLKDQLYLAATDQKRYGVEENPQLYLYDKNKHGLSLAAAWDDCWGNVVDTDLCLLDVRTSREFQDKLYFTTTKVDHCVLEVFDGETVKPVFEFPSIDYFDFTGDGTLWFTGAAANETQQLYSYKDGQLSKHSNYNEDALKDRYVAQAQQLDYTDAQGKTQHGWVLYPKDFDPKQQYPAILDVHGGPKTVYGTPFFHEMQVWAGAGYFVFFCNIYGSDGQGNDYADMRGKWGRQDYDDLMKFTDTVLAQVPQIAADKLGITGGSYGGYMTNWVIGHTHRFAAAATQRSMSNWFSDSFLSDIGPWDDLYAVGAKELGEDLDYAWQQSPLKYAKNVTTPTLFIHSLEDYRCPLPEGMQMFRALLYYGVEARMCLFKGENHELSRSGQPKHRIRRLSEITSWFDKYLKQ</sequence>